<keyword evidence="1 3" id="KW-0808">Transferase</keyword>
<proteinExistence type="predicted"/>
<evidence type="ECO:0000313" key="6">
    <source>
        <dbReference type="Proteomes" id="UP000322283"/>
    </source>
</evidence>
<reference evidence="3 5" key="1">
    <citation type="submission" date="2016-08" db="EMBL/GenBank/DDBJ databases">
        <title>Moorella thermoacetica DSM 103132.</title>
        <authorList>
            <person name="Jendresen C.B."/>
            <person name="Redl S.M."/>
            <person name="Jensen T.O."/>
            <person name="Nielsen A.T."/>
        </authorList>
    </citation>
    <scope>NUCLEOTIDE SEQUENCE [LARGE SCALE GENOMIC DNA]</scope>
    <source>
        <strain evidence="3 5">DSM 103132</strain>
    </source>
</reference>
<dbReference type="RefSeq" id="WP_069588790.1">
    <property type="nucleotide sequence ID" value="NZ_CP017019.1"/>
</dbReference>
<evidence type="ECO:0000313" key="4">
    <source>
        <dbReference type="EMBL" id="TYL13591.1"/>
    </source>
</evidence>
<dbReference type="Proteomes" id="UP000322283">
    <property type="component" value="Unassembled WGS sequence"/>
</dbReference>
<dbReference type="EMBL" id="CP017019">
    <property type="protein sequence ID" value="AOQ23407.1"/>
    <property type="molecule type" value="Genomic_DNA"/>
</dbReference>
<evidence type="ECO:0000313" key="5">
    <source>
        <dbReference type="Proteomes" id="UP000094598"/>
    </source>
</evidence>
<evidence type="ECO:0000259" key="2">
    <source>
        <dbReference type="Pfam" id="PF13579"/>
    </source>
</evidence>
<dbReference type="AlphaFoldDB" id="A0AAC9HGL2"/>
<protein>
    <submittedName>
        <fullName evidence="3">Glycosyl transferase</fullName>
    </submittedName>
</protein>
<dbReference type="PANTHER" id="PTHR46401:SF2">
    <property type="entry name" value="GLYCOSYLTRANSFERASE WBBK-RELATED"/>
    <property type="match status" value="1"/>
</dbReference>
<dbReference type="GO" id="GO:0016757">
    <property type="term" value="F:glycosyltransferase activity"/>
    <property type="evidence" value="ECO:0007669"/>
    <property type="project" value="TreeGrafter"/>
</dbReference>
<dbReference type="GO" id="GO:0009103">
    <property type="term" value="P:lipopolysaccharide biosynthetic process"/>
    <property type="evidence" value="ECO:0007669"/>
    <property type="project" value="TreeGrafter"/>
</dbReference>
<dbReference type="Pfam" id="PF13579">
    <property type="entry name" value="Glyco_trans_4_4"/>
    <property type="match status" value="1"/>
</dbReference>
<gene>
    <name evidence="3" type="ORF">Maut_00949</name>
    <name evidence="4" type="ORF">MTAT_09870</name>
</gene>
<dbReference type="Proteomes" id="UP000094598">
    <property type="component" value="Chromosome"/>
</dbReference>
<organism evidence="3 5">
    <name type="scientific">Neomoorella thermoacetica</name>
    <name type="common">Clostridium thermoaceticum</name>
    <dbReference type="NCBI Taxonomy" id="1525"/>
    <lineage>
        <taxon>Bacteria</taxon>
        <taxon>Bacillati</taxon>
        <taxon>Bacillota</taxon>
        <taxon>Clostridia</taxon>
        <taxon>Neomoorellales</taxon>
        <taxon>Neomoorellaceae</taxon>
        <taxon>Neomoorella</taxon>
    </lineage>
</organism>
<dbReference type="InterPro" id="IPR028098">
    <property type="entry name" value="Glyco_trans_4-like_N"/>
</dbReference>
<dbReference type="Pfam" id="PF13692">
    <property type="entry name" value="Glyco_trans_1_4"/>
    <property type="match status" value="1"/>
</dbReference>
<dbReference type="Gene3D" id="3.40.50.2000">
    <property type="entry name" value="Glycogen Phosphorylase B"/>
    <property type="match status" value="2"/>
</dbReference>
<reference evidence="4 6" key="2">
    <citation type="submission" date="2019-05" db="EMBL/GenBank/DDBJ databases">
        <title>Genome sequence of Moorella thermoacetica ATCC 33924.</title>
        <authorList>
            <person name="Poehlein A."/>
            <person name="Bengelsdorf F.R."/>
            <person name="Duerre P."/>
            <person name="Daniel R."/>
        </authorList>
    </citation>
    <scope>NUCLEOTIDE SEQUENCE [LARGE SCALE GENOMIC DNA]</scope>
    <source>
        <strain evidence="4 6">ATCC 33924</strain>
    </source>
</reference>
<dbReference type="EMBL" id="VCDX01000003">
    <property type="protein sequence ID" value="TYL13591.1"/>
    <property type="molecule type" value="Genomic_DNA"/>
</dbReference>
<sequence length="386" mass="42547">MGKDELLIITVNYEIDRPHRIHHVVEFMAKHWNLTVLSRSYQSPDGVYQRGGIIEHQDKMEYIQVACAGHPFGFSIAQHAWEFIRTIRKLGRKFRVAVAGDPISGLAAAILTREGLLGSFLYEDIDYFPGFYPEGAGRRIVEYAEAVSLESATSIVCVSKLLAELRVEQGIQAERITILPNGAGVSKKYAAEDKSGIFTAAGLDGRDNLIAYFGILDESSGGELLLDLGRKLPGIGARLVVGGKGPLAGRFSQDPDIIFLGWVESRLLPSILSRCKIGLIPFSGNPSTAQYYACPLKLYDYTSCGLPVVAGNEGETARIVTHHFLGIATSLQTGSFLHAVNRLLQDPVLYREHQNAAREFSRKHSWEQVLSREGDLVQELFLRSGT</sequence>
<dbReference type="SUPFAM" id="SSF53756">
    <property type="entry name" value="UDP-Glycosyltransferase/glycogen phosphorylase"/>
    <property type="match status" value="1"/>
</dbReference>
<name>A0AAC9HGL2_NEOTH</name>
<evidence type="ECO:0000313" key="3">
    <source>
        <dbReference type="EMBL" id="AOQ23407.1"/>
    </source>
</evidence>
<dbReference type="PANTHER" id="PTHR46401">
    <property type="entry name" value="GLYCOSYLTRANSFERASE WBBK-RELATED"/>
    <property type="match status" value="1"/>
</dbReference>
<evidence type="ECO:0000256" key="1">
    <source>
        <dbReference type="ARBA" id="ARBA00022679"/>
    </source>
</evidence>
<accession>A0AAC9HGL2</accession>
<feature type="domain" description="Glycosyltransferase subfamily 4-like N-terminal" evidence="2">
    <location>
        <begin position="25"/>
        <end position="182"/>
    </location>
</feature>
<keyword evidence="6" id="KW-1185">Reference proteome</keyword>